<dbReference type="InParanoid" id="N1JB81"/>
<dbReference type="Pfam" id="PF00581">
    <property type="entry name" value="Rhodanese"/>
    <property type="match status" value="1"/>
</dbReference>
<evidence type="ECO:0000259" key="1">
    <source>
        <dbReference type="PROSITE" id="PS50206"/>
    </source>
</evidence>
<dbReference type="GO" id="GO:0005737">
    <property type="term" value="C:cytoplasm"/>
    <property type="evidence" value="ECO:0007669"/>
    <property type="project" value="TreeGrafter"/>
</dbReference>
<accession>N1JB81</accession>
<protein>
    <recommendedName>
        <fullName evidence="1">Rhodanese domain-containing protein</fullName>
    </recommendedName>
</protein>
<dbReference type="EMBL" id="CAUH01004009">
    <property type="protein sequence ID" value="CCU78424.1"/>
    <property type="molecule type" value="Genomic_DNA"/>
</dbReference>
<dbReference type="STRING" id="546991.N1JB81"/>
<dbReference type="PANTHER" id="PTHR10828">
    <property type="entry name" value="M-PHASE INDUCER PHOSPHATASE DUAL SPECIFICITY PHOSPHATASE CDC25"/>
    <property type="match status" value="1"/>
</dbReference>
<dbReference type="PROSITE" id="PS50206">
    <property type="entry name" value="RHODANESE_3"/>
    <property type="match status" value="1"/>
</dbReference>
<dbReference type="OrthoDB" id="102559at2759"/>
<keyword evidence="3" id="KW-1185">Reference proteome</keyword>
<comment type="caution">
    <text evidence="2">The sequence shown here is derived from an EMBL/GenBank/DDBJ whole genome shotgun (WGS) entry which is preliminary data.</text>
</comment>
<dbReference type="Gene3D" id="3.40.250.10">
    <property type="entry name" value="Rhodanese-like domain"/>
    <property type="match status" value="1"/>
</dbReference>
<dbReference type="HOGENOM" id="CLU_107716_1_0_1"/>
<dbReference type="SUPFAM" id="SSF52821">
    <property type="entry name" value="Rhodanese/Cell cycle control phosphatase"/>
    <property type="match status" value="1"/>
</dbReference>
<sequence>MAMAAIANIPRISPTRLAEIILLETQRSPNLDELTPPTQVAVVDVRDSDHIGGHIRYSFHEPSNTLYYRMQELVYRLESRKIVVFHCALSQERGPAAAVRYLRERERLMGIPSTQKIPTDICMTTLCNEVRERSFDENRRQLVFILDDGFVGWQKEYGEDSRLTEGFRKDLWRV</sequence>
<name>N1JB81_BLUG1</name>
<evidence type="ECO:0000313" key="3">
    <source>
        <dbReference type="Proteomes" id="UP000015441"/>
    </source>
</evidence>
<reference evidence="2 3" key="1">
    <citation type="journal article" date="2010" name="Science">
        <title>Genome expansion and gene loss in powdery mildew fungi reveal tradeoffs in extreme parasitism.</title>
        <authorList>
            <person name="Spanu P.D."/>
            <person name="Abbott J.C."/>
            <person name="Amselem J."/>
            <person name="Burgis T.A."/>
            <person name="Soanes D.M."/>
            <person name="Stueber K."/>
            <person name="Ver Loren van Themaat E."/>
            <person name="Brown J.K.M."/>
            <person name="Butcher S.A."/>
            <person name="Gurr S.J."/>
            <person name="Lebrun M.-H."/>
            <person name="Ridout C.J."/>
            <person name="Schulze-Lefert P."/>
            <person name="Talbot N.J."/>
            <person name="Ahmadinejad N."/>
            <person name="Ametz C."/>
            <person name="Barton G.R."/>
            <person name="Benjdia M."/>
            <person name="Bidzinski P."/>
            <person name="Bindschedler L.V."/>
            <person name="Both M."/>
            <person name="Brewer M.T."/>
            <person name="Cadle-Davidson L."/>
            <person name="Cadle-Davidson M.M."/>
            <person name="Collemare J."/>
            <person name="Cramer R."/>
            <person name="Frenkel O."/>
            <person name="Godfrey D."/>
            <person name="Harriman J."/>
            <person name="Hoede C."/>
            <person name="King B.C."/>
            <person name="Klages S."/>
            <person name="Kleemann J."/>
            <person name="Knoll D."/>
            <person name="Koti P.S."/>
            <person name="Kreplak J."/>
            <person name="Lopez-Ruiz F.J."/>
            <person name="Lu X."/>
            <person name="Maekawa T."/>
            <person name="Mahanil S."/>
            <person name="Micali C."/>
            <person name="Milgroom M.G."/>
            <person name="Montana G."/>
            <person name="Noir S."/>
            <person name="O'Connell R.J."/>
            <person name="Oberhaensli S."/>
            <person name="Parlange F."/>
            <person name="Pedersen C."/>
            <person name="Quesneville H."/>
            <person name="Reinhardt R."/>
            <person name="Rott M."/>
            <person name="Sacristan S."/>
            <person name="Schmidt S.M."/>
            <person name="Schoen M."/>
            <person name="Skamnioti P."/>
            <person name="Sommer H."/>
            <person name="Stephens A."/>
            <person name="Takahara H."/>
            <person name="Thordal-Christensen H."/>
            <person name="Vigouroux M."/>
            <person name="Wessling R."/>
            <person name="Wicker T."/>
            <person name="Panstruga R."/>
        </authorList>
    </citation>
    <scope>NUCLEOTIDE SEQUENCE [LARGE SCALE GENOMIC DNA]</scope>
    <source>
        <strain evidence="2">DH14</strain>
    </source>
</reference>
<dbReference type="Proteomes" id="UP000015441">
    <property type="component" value="Unassembled WGS sequence"/>
</dbReference>
<feature type="domain" description="Rhodanese" evidence="1">
    <location>
        <begin position="36"/>
        <end position="162"/>
    </location>
</feature>
<dbReference type="AlphaFoldDB" id="N1JB81"/>
<gene>
    <name evidence="2" type="ORF">BGHDH14_bgh02821</name>
</gene>
<dbReference type="FunCoup" id="N1JB81">
    <property type="interactions" value="150"/>
</dbReference>
<dbReference type="InterPro" id="IPR001763">
    <property type="entry name" value="Rhodanese-like_dom"/>
</dbReference>
<dbReference type="GO" id="GO:0004725">
    <property type="term" value="F:protein tyrosine phosphatase activity"/>
    <property type="evidence" value="ECO:0007669"/>
    <property type="project" value="TreeGrafter"/>
</dbReference>
<dbReference type="GO" id="GO:0005634">
    <property type="term" value="C:nucleus"/>
    <property type="evidence" value="ECO:0007669"/>
    <property type="project" value="TreeGrafter"/>
</dbReference>
<dbReference type="PANTHER" id="PTHR10828:SF38">
    <property type="entry name" value="ARSENICAL-RESISTANCE PROTEIN 2-RELATED"/>
    <property type="match status" value="1"/>
</dbReference>
<dbReference type="InterPro" id="IPR036873">
    <property type="entry name" value="Rhodanese-like_dom_sf"/>
</dbReference>
<evidence type="ECO:0000313" key="2">
    <source>
        <dbReference type="EMBL" id="CCU78424.1"/>
    </source>
</evidence>
<proteinExistence type="predicted"/>
<organism evidence="2 3">
    <name type="scientific">Blumeria graminis f. sp. hordei (strain DH14)</name>
    <name type="common">Barley powdery mildew</name>
    <name type="synonym">Oidium monilioides f. sp. hordei</name>
    <dbReference type="NCBI Taxonomy" id="546991"/>
    <lineage>
        <taxon>Eukaryota</taxon>
        <taxon>Fungi</taxon>
        <taxon>Dikarya</taxon>
        <taxon>Ascomycota</taxon>
        <taxon>Pezizomycotina</taxon>
        <taxon>Leotiomycetes</taxon>
        <taxon>Erysiphales</taxon>
        <taxon>Erysiphaceae</taxon>
        <taxon>Blumeria</taxon>
        <taxon>Blumeria hordei</taxon>
    </lineage>
</organism>
<dbReference type="eggNOG" id="KOG3772">
    <property type="taxonomic scope" value="Eukaryota"/>
</dbReference>
<dbReference type="SMART" id="SM00450">
    <property type="entry name" value="RHOD"/>
    <property type="match status" value="1"/>
</dbReference>